<dbReference type="Proteomes" id="UP001215151">
    <property type="component" value="Unassembled WGS sequence"/>
</dbReference>
<feature type="region of interest" description="Disordered" evidence="3">
    <location>
        <begin position="231"/>
        <end position="267"/>
    </location>
</feature>
<dbReference type="SUPFAM" id="SSF69065">
    <property type="entry name" value="RNase III domain-like"/>
    <property type="match status" value="1"/>
</dbReference>
<feature type="region of interest" description="Disordered" evidence="3">
    <location>
        <begin position="1"/>
        <end position="59"/>
    </location>
</feature>
<reference evidence="5" key="1">
    <citation type="submission" date="2022-11" db="EMBL/GenBank/DDBJ databases">
        <title>Genome Sequence of Cubamyces cubensis.</title>
        <authorList>
            <person name="Buettner E."/>
        </authorList>
    </citation>
    <scope>NUCLEOTIDE SEQUENCE</scope>
    <source>
        <strain evidence="5">MPL-01</strain>
    </source>
</reference>
<dbReference type="InterPro" id="IPR014720">
    <property type="entry name" value="dsRBD_dom"/>
</dbReference>
<organism evidence="5 6">
    <name type="scientific">Trametes cubensis</name>
    <dbReference type="NCBI Taxonomy" id="1111947"/>
    <lineage>
        <taxon>Eukaryota</taxon>
        <taxon>Fungi</taxon>
        <taxon>Dikarya</taxon>
        <taxon>Basidiomycota</taxon>
        <taxon>Agaricomycotina</taxon>
        <taxon>Agaricomycetes</taxon>
        <taxon>Polyporales</taxon>
        <taxon>Polyporaceae</taxon>
        <taxon>Trametes</taxon>
    </lineage>
</organism>
<dbReference type="AlphaFoldDB" id="A0AAD7X9U6"/>
<dbReference type="Gene3D" id="1.10.1520.10">
    <property type="entry name" value="Ribonuclease III domain"/>
    <property type="match status" value="1"/>
</dbReference>
<proteinExistence type="predicted"/>
<keyword evidence="1 2" id="KW-0694">RNA-binding</keyword>
<evidence type="ECO:0000256" key="2">
    <source>
        <dbReference type="PROSITE-ProRule" id="PRU00266"/>
    </source>
</evidence>
<dbReference type="Pfam" id="PF00035">
    <property type="entry name" value="dsrm"/>
    <property type="match status" value="1"/>
</dbReference>
<accession>A0AAD7X9U6</accession>
<sequence length="343" mass="37298">MTLGPLNGHNAPGTSAAAAQSDSGTCTSPSAPAKSHSPSPNLKRSRSASLAMDPDLPPAPKIDGEAMLEVFVHKSMKFPGAPLNNDSPYGDSDRLAALGHKILEAAYTDVLFSQRPMLKAEDMKQQVETKLQELVQAWVEGYRWREKVRYVPGSVDLKDPEETRRLFDSYVGAVFIGEGFQSIRRWVGALVDPKAQSTSMQAQQGLHSEPELKRPKVEPAAYGGLRGGYMPSAPPFQGQPPMYPQPPQTYFPPAPPLPPPPLPPSTPQPHSAFLPLFNQTAQQRRLEVTYPAQFTGPPHAGRWTVQCVVNGIERGVGSGTSKQLAKEEAARQAYHAMGWAPYS</sequence>
<dbReference type="SUPFAM" id="SSF54768">
    <property type="entry name" value="dsRNA-binding domain-like"/>
    <property type="match status" value="1"/>
</dbReference>
<feature type="compositionally biased region" description="Pro residues" evidence="3">
    <location>
        <begin position="232"/>
        <end position="267"/>
    </location>
</feature>
<evidence type="ECO:0000313" key="5">
    <source>
        <dbReference type="EMBL" id="KAJ8474516.1"/>
    </source>
</evidence>
<evidence type="ECO:0000256" key="1">
    <source>
        <dbReference type="ARBA" id="ARBA00022884"/>
    </source>
</evidence>
<gene>
    <name evidence="5" type="ORF">ONZ51_g7179</name>
</gene>
<dbReference type="Gene3D" id="3.30.160.20">
    <property type="match status" value="1"/>
</dbReference>
<feature type="domain" description="DRBM" evidence="4">
    <location>
        <begin position="272"/>
        <end position="339"/>
    </location>
</feature>
<comment type="caution">
    <text evidence="5">The sequence shown here is derived from an EMBL/GenBank/DDBJ whole genome shotgun (WGS) entry which is preliminary data.</text>
</comment>
<name>A0AAD7X9U6_9APHY</name>
<protein>
    <recommendedName>
        <fullName evidence="4">DRBM domain-containing protein</fullName>
    </recommendedName>
</protein>
<keyword evidence="6" id="KW-1185">Reference proteome</keyword>
<evidence type="ECO:0000259" key="4">
    <source>
        <dbReference type="PROSITE" id="PS50137"/>
    </source>
</evidence>
<dbReference type="SMART" id="SM00358">
    <property type="entry name" value="DSRM"/>
    <property type="match status" value="1"/>
</dbReference>
<dbReference type="InterPro" id="IPR036389">
    <property type="entry name" value="RNase_III_sf"/>
</dbReference>
<feature type="compositionally biased region" description="Low complexity" evidence="3">
    <location>
        <begin position="28"/>
        <end position="40"/>
    </location>
</feature>
<feature type="compositionally biased region" description="Polar residues" evidence="3">
    <location>
        <begin position="17"/>
        <end position="27"/>
    </location>
</feature>
<dbReference type="PROSITE" id="PS50137">
    <property type="entry name" value="DS_RBD"/>
    <property type="match status" value="1"/>
</dbReference>
<dbReference type="GO" id="GO:0003723">
    <property type="term" value="F:RNA binding"/>
    <property type="evidence" value="ECO:0007669"/>
    <property type="project" value="UniProtKB-UniRule"/>
</dbReference>
<dbReference type="GO" id="GO:0004525">
    <property type="term" value="F:ribonuclease III activity"/>
    <property type="evidence" value="ECO:0007669"/>
    <property type="project" value="InterPro"/>
</dbReference>
<dbReference type="EMBL" id="JAPEVG010000186">
    <property type="protein sequence ID" value="KAJ8474516.1"/>
    <property type="molecule type" value="Genomic_DNA"/>
</dbReference>
<dbReference type="GO" id="GO:0006396">
    <property type="term" value="P:RNA processing"/>
    <property type="evidence" value="ECO:0007669"/>
    <property type="project" value="InterPro"/>
</dbReference>
<evidence type="ECO:0000313" key="6">
    <source>
        <dbReference type="Proteomes" id="UP001215151"/>
    </source>
</evidence>
<evidence type="ECO:0000256" key="3">
    <source>
        <dbReference type="SAM" id="MobiDB-lite"/>
    </source>
</evidence>